<evidence type="ECO:0000313" key="3">
    <source>
        <dbReference type="Proteomes" id="UP000297527"/>
    </source>
</evidence>
<reference evidence="2 3" key="1">
    <citation type="submission" date="2017-12" db="EMBL/GenBank/DDBJ databases">
        <title>Comparative genomics of Botrytis spp.</title>
        <authorList>
            <person name="Valero-Jimenez C.A."/>
            <person name="Tapia P."/>
            <person name="Veloso J."/>
            <person name="Silva-Moreno E."/>
            <person name="Staats M."/>
            <person name="Valdes J.H."/>
            <person name="Van Kan J.A.L."/>
        </authorList>
    </citation>
    <scope>NUCLEOTIDE SEQUENCE [LARGE SCALE GENOMIC DNA]</scope>
    <source>
        <strain evidence="2 3">MUCL11595</strain>
    </source>
</reference>
<sequence length="328" mass="37069">MFSPIALTISRTWALVMLLSMSCCICAIPVTSKSLNYTAIAESTEEIRQWIVAGKEANQTDEEYQYQFEVVHEFDTQLSANGSNGTMTQYWQGYHYRETIHQPALDYWNDSYAPFTSFLPTPSLYQPVSFARHNLKSLEAFKTQTHDALYVNDTSKHVFARADSFIALLTPLARLVWNSASLQFEDEAKVQPNVTVHVGLFLADRSDGASHVEIYETLQLRRAYIESVLREDPTLADGLLQFAQSGKSLKIGKQPNDVFDDIYTTGPLEYSNKWQFVAVEDFFFADSISAARLLPKLKLLEKLVWPGSSGSFALATAAKLRFDYDGYI</sequence>
<gene>
    <name evidence="2" type="ORF">BCON_0812g00010</name>
</gene>
<keyword evidence="3" id="KW-1185">Reference proteome</keyword>
<feature type="signal peptide" evidence="1">
    <location>
        <begin position="1"/>
        <end position="27"/>
    </location>
</feature>
<evidence type="ECO:0000313" key="2">
    <source>
        <dbReference type="EMBL" id="TGO43843.1"/>
    </source>
</evidence>
<dbReference type="Proteomes" id="UP000297527">
    <property type="component" value="Unassembled WGS sequence"/>
</dbReference>
<dbReference type="EMBL" id="PQXN01000810">
    <property type="protein sequence ID" value="TGO43843.1"/>
    <property type="molecule type" value="Genomic_DNA"/>
</dbReference>
<keyword evidence="1" id="KW-0732">Signal</keyword>
<accession>A0A4Z1HFF3</accession>
<comment type="caution">
    <text evidence="2">The sequence shown here is derived from an EMBL/GenBank/DDBJ whole genome shotgun (WGS) entry which is preliminary data.</text>
</comment>
<protein>
    <submittedName>
        <fullName evidence="2">Uncharacterized protein</fullName>
    </submittedName>
</protein>
<evidence type="ECO:0000256" key="1">
    <source>
        <dbReference type="SAM" id="SignalP"/>
    </source>
</evidence>
<proteinExistence type="predicted"/>
<dbReference type="OrthoDB" id="5407255at2759"/>
<name>A0A4Z1HFF3_9HELO</name>
<organism evidence="2 3">
    <name type="scientific">Botryotinia convoluta</name>
    <dbReference type="NCBI Taxonomy" id="54673"/>
    <lineage>
        <taxon>Eukaryota</taxon>
        <taxon>Fungi</taxon>
        <taxon>Dikarya</taxon>
        <taxon>Ascomycota</taxon>
        <taxon>Pezizomycotina</taxon>
        <taxon>Leotiomycetes</taxon>
        <taxon>Helotiales</taxon>
        <taxon>Sclerotiniaceae</taxon>
        <taxon>Botryotinia</taxon>
    </lineage>
</organism>
<feature type="chain" id="PRO_5021196627" evidence="1">
    <location>
        <begin position="28"/>
        <end position="328"/>
    </location>
</feature>
<dbReference type="AlphaFoldDB" id="A0A4Z1HFF3"/>